<evidence type="ECO:0000256" key="1">
    <source>
        <dbReference type="SAM" id="Phobius"/>
    </source>
</evidence>
<dbReference type="Proteomes" id="UP000179270">
    <property type="component" value="Unassembled WGS sequence"/>
</dbReference>
<keyword evidence="1" id="KW-1133">Transmembrane helix</keyword>
<dbReference type="EMBL" id="MGAF01000014">
    <property type="protein sequence ID" value="OGK41966.1"/>
    <property type="molecule type" value="Genomic_DNA"/>
</dbReference>
<organism evidence="2 3">
    <name type="scientific">Candidatus Roizmanbacteria bacterium RIFCSPLOWO2_01_FULL_35_13</name>
    <dbReference type="NCBI Taxonomy" id="1802055"/>
    <lineage>
        <taxon>Bacteria</taxon>
        <taxon>Candidatus Roizmaniibacteriota</taxon>
    </lineage>
</organism>
<proteinExistence type="predicted"/>
<evidence type="ECO:0000313" key="2">
    <source>
        <dbReference type="EMBL" id="OGK41966.1"/>
    </source>
</evidence>
<name>A0A1F7IF29_9BACT</name>
<accession>A0A1F7IF29</accession>
<sequence>MKERKSTSTFPLFIKILISVLFGFIVTCLIGLYIQSQKIKSITQDNSTLYNQNNYLNQKILSTDKIVRKYLNIQGEICTKDLNTCVELIITRLNSKPVLPSASGGLCLIRNRAANMPSYFDPDVGKGYAKLNKEDASTLRELKESCSENDLAKLLQPYCAYNVDPVQFEVATINKFGGITSSTCSSLGCVYIECPNK</sequence>
<dbReference type="AlphaFoldDB" id="A0A1F7IF29"/>
<evidence type="ECO:0000313" key="3">
    <source>
        <dbReference type="Proteomes" id="UP000179270"/>
    </source>
</evidence>
<reference evidence="2 3" key="1">
    <citation type="journal article" date="2016" name="Nat. Commun.">
        <title>Thousands of microbial genomes shed light on interconnected biogeochemical processes in an aquifer system.</title>
        <authorList>
            <person name="Anantharaman K."/>
            <person name="Brown C.T."/>
            <person name="Hug L.A."/>
            <person name="Sharon I."/>
            <person name="Castelle C.J."/>
            <person name="Probst A.J."/>
            <person name="Thomas B.C."/>
            <person name="Singh A."/>
            <person name="Wilkins M.J."/>
            <person name="Karaoz U."/>
            <person name="Brodie E.L."/>
            <person name="Williams K.H."/>
            <person name="Hubbard S.S."/>
            <person name="Banfield J.F."/>
        </authorList>
    </citation>
    <scope>NUCLEOTIDE SEQUENCE [LARGE SCALE GENOMIC DNA]</scope>
</reference>
<protein>
    <submittedName>
        <fullName evidence="2">Uncharacterized protein</fullName>
    </submittedName>
</protein>
<keyword evidence="1" id="KW-0472">Membrane</keyword>
<comment type="caution">
    <text evidence="2">The sequence shown here is derived from an EMBL/GenBank/DDBJ whole genome shotgun (WGS) entry which is preliminary data.</text>
</comment>
<gene>
    <name evidence="2" type="ORF">A3A74_04685</name>
</gene>
<keyword evidence="1" id="KW-0812">Transmembrane</keyword>
<feature type="transmembrane region" description="Helical" evidence="1">
    <location>
        <begin position="12"/>
        <end position="34"/>
    </location>
</feature>